<comment type="caution">
    <text evidence="1">The sequence shown here is derived from an EMBL/GenBank/DDBJ whole genome shotgun (WGS) entry which is preliminary data.</text>
</comment>
<accession>A0A1G2H7R8</accession>
<dbReference type="AlphaFoldDB" id="A0A1G2H7R8"/>
<reference evidence="1 2" key="1">
    <citation type="journal article" date="2016" name="Nat. Commun.">
        <title>Thousands of microbial genomes shed light on interconnected biogeochemical processes in an aquifer system.</title>
        <authorList>
            <person name="Anantharaman K."/>
            <person name="Brown C.T."/>
            <person name="Hug L.A."/>
            <person name="Sharon I."/>
            <person name="Castelle C.J."/>
            <person name="Probst A.J."/>
            <person name="Thomas B.C."/>
            <person name="Singh A."/>
            <person name="Wilkins M.J."/>
            <person name="Karaoz U."/>
            <person name="Brodie E.L."/>
            <person name="Williams K.H."/>
            <person name="Hubbard S.S."/>
            <person name="Banfield J.F."/>
        </authorList>
    </citation>
    <scope>NUCLEOTIDE SEQUENCE [LARGE SCALE GENOMIC DNA]</scope>
</reference>
<evidence type="ECO:0000313" key="1">
    <source>
        <dbReference type="EMBL" id="OGZ57988.1"/>
    </source>
</evidence>
<name>A0A1G2H7R8_9BACT</name>
<proteinExistence type="predicted"/>
<sequence length="134" mass="15055">MTKRKPFHESIVDEMNAISTPIEGQFEIFCRLIAATTIPKDHMRVYSALRVLRTRCGGRAVNLLLYGRAVQALFEQEREASGGGTFSPNKIKQLAAYLGAPTSCTTLESLEPWWKRANSFDQAQCPRELIPPGW</sequence>
<dbReference type="EMBL" id="MHOB01000010">
    <property type="protein sequence ID" value="OGZ57988.1"/>
    <property type="molecule type" value="Genomic_DNA"/>
</dbReference>
<dbReference type="Proteomes" id="UP000178996">
    <property type="component" value="Unassembled WGS sequence"/>
</dbReference>
<gene>
    <name evidence="1" type="ORF">A3G60_04160</name>
</gene>
<organism evidence="1 2">
    <name type="scientific">Candidatus Ryanbacteria bacterium RIFCSPLOWO2_12_FULL_47_9c</name>
    <dbReference type="NCBI Taxonomy" id="1802131"/>
    <lineage>
        <taxon>Bacteria</taxon>
        <taxon>Candidatus Ryaniibacteriota</taxon>
    </lineage>
</organism>
<evidence type="ECO:0000313" key="2">
    <source>
        <dbReference type="Proteomes" id="UP000178996"/>
    </source>
</evidence>
<protein>
    <submittedName>
        <fullName evidence="1">Uncharacterized protein</fullName>
    </submittedName>
</protein>